<name>A0A8K0HD82_9ROSA</name>
<dbReference type="Proteomes" id="UP000796880">
    <property type="component" value="Unassembled WGS sequence"/>
</dbReference>
<keyword evidence="4" id="KW-1185">Reference proteome</keyword>
<proteinExistence type="predicted"/>
<dbReference type="EMBL" id="VOIH02000003">
    <property type="protein sequence ID" value="KAF3450551.1"/>
    <property type="molecule type" value="Genomic_DNA"/>
</dbReference>
<dbReference type="OrthoDB" id="442863at2759"/>
<organism evidence="2 4">
    <name type="scientific">Rhamnella rubrinervis</name>
    <dbReference type="NCBI Taxonomy" id="2594499"/>
    <lineage>
        <taxon>Eukaryota</taxon>
        <taxon>Viridiplantae</taxon>
        <taxon>Streptophyta</taxon>
        <taxon>Embryophyta</taxon>
        <taxon>Tracheophyta</taxon>
        <taxon>Spermatophyta</taxon>
        <taxon>Magnoliopsida</taxon>
        <taxon>eudicotyledons</taxon>
        <taxon>Gunneridae</taxon>
        <taxon>Pentapetalae</taxon>
        <taxon>rosids</taxon>
        <taxon>fabids</taxon>
        <taxon>Rosales</taxon>
        <taxon>Rhamnaceae</taxon>
        <taxon>rhamnoid group</taxon>
        <taxon>Rhamneae</taxon>
        <taxon>Rhamnella</taxon>
    </lineage>
</organism>
<gene>
    <name evidence="2" type="ORF">FNV43_RR06052</name>
    <name evidence="3" type="ORF">FNV43_RR06638</name>
</gene>
<dbReference type="EMBL" id="VOIH02000003">
    <property type="protein sequence ID" value="KAF3449973.1"/>
    <property type="molecule type" value="Genomic_DNA"/>
</dbReference>
<protein>
    <submittedName>
        <fullName evidence="2">Uncharacterized protein</fullName>
    </submittedName>
</protein>
<sequence length="84" mass="9379">MSKEIADLPESAPTRMLGDIPEADDGKHCAVVEMSDKHEKSLSLSWSETRDNSMLLNYNLWDVRDGASSPVEESVLGKEKHNLH</sequence>
<dbReference type="AlphaFoldDB" id="A0A8K0HD82"/>
<comment type="caution">
    <text evidence="2">The sequence shown here is derived from an EMBL/GenBank/DDBJ whole genome shotgun (WGS) entry which is preliminary data.</text>
</comment>
<accession>A0A8K0HD82</accession>
<evidence type="ECO:0000313" key="4">
    <source>
        <dbReference type="Proteomes" id="UP000796880"/>
    </source>
</evidence>
<evidence type="ECO:0000256" key="1">
    <source>
        <dbReference type="SAM" id="MobiDB-lite"/>
    </source>
</evidence>
<evidence type="ECO:0000313" key="2">
    <source>
        <dbReference type="EMBL" id="KAF3449973.1"/>
    </source>
</evidence>
<reference evidence="2" key="1">
    <citation type="submission" date="2020-03" db="EMBL/GenBank/DDBJ databases">
        <title>A high-quality chromosome-level genome assembly of a woody plant with both climbing and erect habits, Rhamnella rubrinervis.</title>
        <authorList>
            <person name="Lu Z."/>
            <person name="Yang Y."/>
            <person name="Zhu X."/>
            <person name="Sun Y."/>
        </authorList>
    </citation>
    <scope>NUCLEOTIDE SEQUENCE</scope>
    <source>
        <strain evidence="2">BYM</strain>
        <tissue evidence="2">Leaf</tissue>
    </source>
</reference>
<evidence type="ECO:0000313" key="3">
    <source>
        <dbReference type="EMBL" id="KAF3450551.1"/>
    </source>
</evidence>
<feature type="region of interest" description="Disordered" evidence="1">
    <location>
        <begin position="1"/>
        <end position="23"/>
    </location>
</feature>